<name>A0AAW8EN30_VARPD</name>
<gene>
    <name evidence="2" type="ORF">J2W39_004868</name>
</gene>
<organism evidence="2 3">
    <name type="scientific">Variovorax paradoxus</name>
    <dbReference type="NCBI Taxonomy" id="34073"/>
    <lineage>
        <taxon>Bacteria</taxon>
        <taxon>Pseudomonadati</taxon>
        <taxon>Pseudomonadota</taxon>
        <taxon>Betaproteobacteria</taxon>
        <taxon>Burkholderiales</taxon>
        <taxon>Comamonadaceae</taxon>
        <taxon>Variovorax</taxon>
    </lineage>
</organism>
<dbReference type="AlphaFoldDB" id="A0AAW8EN30"/>
<dbReference type="InterPro" id="IPR047811">
    <property type="entry name" value="CytC_ox_assmbl_put"/>
</dbReference>
<sequence length="41" mass="4793">MTTMTTPEQKRNNRRMGLTLASIAVLFFLGFLVRMIWFSGR</sequence>
<evidence type="ECO:0008006" key="4">
    <source>
        <dbReference type="Google" id="ProtNLM"/>
    </source>
</evidence>
<dbReference type="EMBL" id="JAUSRV010000013">
    <property type="protein sequence ID" value="MDP9973609.1"/>
    <property type="molecule type" value="Genomic_DNA"/>
</dbReference>
<keyword evidence="1" id="KW-0472">Membrane</keyword>
<evidence type="ECO:0000313" key="2">
    <source>
        <dbReference type="EMBL" id="MDP9973609.1"/>
    </source>
</evidence>
<comment type="caution">
    <text evidence="2">The sequence shown here is derived from an EMBL/GenBank/DDBJ whole genome shotgun (WGS) entry which is preliminary data.</text>
</comment>
<protein>
    <recommendedName>
        <fullName evidence="4">Cytochrome C oxidase assembly protein</fullName>
    </recommendedName>
</protein>
<dbReference type="NCBIfam" id="NF038351">
    <property type="entry name" value="cyt_ox_assem_30"/>
    <property type="match status" value="1"/>
</dbReference>
<dbReference type="Proteomes" id="UP001224845">
    <property type="component" value="Unassembled WGS sequence"/>
</dbReference>
<dbReference type="RefSeq" id="WP_015867160.1">
    <property type="nucleotide sequence ID" value="NZ_CAIGKF010000013.1"/>
</dbReference>
<accession>A0AAW8EN30</accession>
<evidence type="ECO:0000313" key="3">
    <source>
        <dbReference type="Proteomes" id="UP001224845"/>
    </source>
</evidence>
<keyword evidence="1" id="KW-1133">Transmembrane helix</keyword>
<evidence type="ECO:0000256" key="1">
    <source>
        <dbReference type="SAM" id="Phobius"/>
    </source>
</evidence>
<proteinExistence type="predicted"/>
<dbReference type="GeneID" id="99716006"/>
<reference evidence="2" key="1">
    <citation type="submission" date="2023-07" db="EMBL/GenBank/DDBJ databases">
        <title>Sorghum-associated microbial communities from plants grown in Nebraska, USA.</title>
        <authorList>
            <person name="Schachtman D."/>
        </authorList>
    </citation>
    <scope>NUCLEOTIDE SEQUENCE</scope>
    <source>
        <strain evidence="2">DS3315</strain>
    </source>
</reference>
<keyword evidence="1" id="KW-0812">Transmembrane</keyword>
<feature type="transmembrane region" description="Helical" evidence="1">
    <location>
        <begin position="20"/>
        <end position="38"/>
    </location>
</feature>